<dbReference type="Pfam" id="PF00488">
    <property type="entry name" value="MutS_V"/>
    <property type="match status" value="1"/>
</dbReference>
<dbReference type="EMBL" id="KV878892">
    <property type="protein sequence ID" value="OJJ86814.1"/>
    <property type="molecule type" value="Genomic_DNA"/>
</dbReference>
<comment type="similarity">
    <text evidence="1">Belongs to the DNA mismatch repair MutS family.</text>
</comment>
<evidence type="ECO:0000256" key="4">
    <source>
        <dbReference type="ARBA" id="ARBA00023125"/>
    </source>
</evidence>
<organism evidence="8 9">
    <name type="scientific">Aspergillus glaucus CBS 516.65</name>
    <dbReference type="NCBI Taxonomy" id="1160497"/>
    <lineage>
        <taxon>Eukaryota</taxon>
        <taxon>Fungi</taxon>
        <taxon>Dikarya</taxon>
        <taxon>Ascomycota</taxon>
        <taxon>Pezizomycotina</taxon>
        <taxon>Eurotiomycetes</taxon>
        <taxon>Eurotiomycetidae</taxon>
        <taxon>Eurotiales</taxon>
        <taxon>Aspergillaceae</taxon>
        <taxon>Aspergillus</taxon>
        <taxon>Aspergillus subgen. Aspergillus</taxon>
    </lineage>
</organism>
<dbReference type="Gene3D" id="1.10.1420.10">
    <property type="match status" value="2"/>
</dbReference>
<dbReference type="InterPro" id="IPR007861">
    <property type="entry name" value="DNA_mismatch_repair_MutS_clamp"/>
</dbReference>
<evidence type="ECO:0000256" key="5">
    <source>
        <dbReference type="ARBA" id="ARBA00023254"/>
    </source>
</evidence>
<gene>
    <name evidence="8" type="ORF">ASPGLDRAFT_121453</name>
</gene>
<dbReference type="FunFam" id="3.40.50.300:FF:002054">
    <property type="entry name" value="DNA mismatch repair protein MSH4"/>
    <property type="match status" value="1"/>
</dbReference>
<dbReference type="Pfam" id="PF05190">
    <property type="entry name" value="MutS_IV"/>
    <property type="match status" value="1"/>
</dbReference>
<reference evidence="9" key="1">
    <citation type="journal article" date="2017" name="Genome Biol.">
        <title>Comparative genomics reveals high biological diversity and specific adaptations in the industrially and medically important fungal genus Aspergillus.</title>
        <authorList>
            <person name="de Vries R.P."/>
            <person name="Riley R."/>
            <person name="Wiebenga A."/>
            <person name="Aguilar-Osorio G."/>
            <person name="Amillis S."/>
            <person name="Uchima C.A."/>
            <person name="Anderluh G."/>
            <person name="Asadollahi M."/>
            <person name="Askin M."/>
            <person name="Barry K."/>
            <person name="Battaglia E."/>
            <person name="Bayram O."/>
            <person name="Benocci T."/>
            <person name="Braus-Stromeyer S.A."/>
            <person name="Caldana C."/>
            <person name="Canovas D."/>
            <person name="Cerqueira G.C."/>
            <person name="Chen F."/>
            <person name="Chen W."/>
            <person name="Choi C."/>
            <person name="Clum A."/>
            <person name="Dos Santos R.A."/>
            <person name="Damasio A.R."/>
            <person name="Diallinas G."/>
            <person name="Emri T."/>
            <person name="Fekete E."/>
            <person name="Flipphi M."/>
            <person name="Freyberg S."/>
            <person name="Gallo A."/>
            <person name="Gournas C."/>
            <person name="Habgood R."/>
            <person name="Hainaut M."/>
            <person name="Harispe M.L."/>
            <person name="Henrissat B."/>
            <person name="Hilden K.S."/>
            <person name="Hope R."/>
            <person name="Hossain A."/>
            <person name="Karabika E."/>
            <person name="Karaffa L."/>
            <person name="Karanyi Z."/>
            <person name="Krasevec N."/>
            <person name="Kuo A."/>
            <person name="Kusch H."/>
            <person name="LaButti K."/>
            <person name="Lagendijk E.L."/>
            <person name="Lapidus A."/>
            <person name="Levasseur A."/>
            <person name="Lindquist E."/>
            <person name="Lipzen A."/>
            <person name="Logrieco A.F."/>
            <person name="MacCabe A."/>
            <person name="Maekelae M.R."/>
            <person name="Malavazi I."/>
            <person name="Melin P."/>
            <person name="Meyer V."/>
            <person name="Mielnichuk N."/>
            <person name="Miskei M."/>
            <person name="Molnar A.P."/>
            <person name="Mule G."/>
            <person name="Ngan C.Y."/>
            <person name="Orejas M."/>
            <person name="Orosz E."/>
            <person name="Ouedraogo J.P."/>
            <person name="Overkamp K.M."/>
            <person name="Park H.-S."/>
            <person name="Perrone G."/>
            <person name="Piumi F."/>
            <person name="Punt P.J."/>
            <person name="Ram A.F."/>
            <person name="Ramon A."/>
            <person name="Rauscher S."/>
            <person name="Record E."/>
            <person name="Riano-Pachon D.M."/>
            <person name="Robert V."/>
            <person name="Roehrig J."/>
            <person name="Ruller R."/>
            <person name="Salamov A."/>
            <person name="Salih N.S."/>
            <person name="Samson R.A."/>
            <person name="Sandor E."/>
            <person name="Sanguinetti M."/>
            <person name="Schuetze T."/>
            <person name="Sepcic K."/>
            <person name="Shelest E."/>
            <person name="Sherlock G."/>
            <person name="Sophianopoulou V."/>
            <person name="Squina F.M."/>
            <person name="Sun H."/>
            <person name="Susca A."/>
            <person name="Todd R.B."/>
            <person name="Tsang A."/>
            <person name="Unkles S.E."/>
            <person name="van de Wiele N."/>
            <person name="van Rossen-Uffink D."/>
            <person name="Oliveira J.V."/>
            <person name="Vesth T.C."/>
            <person name="Visser J."/>
            <person name="Yu J.-H."/>
            <person name="Zhou M."/>
            <person name="Andersen M.R."/>
            <person name="Archer D.B."/>
            <person name="Baker S.E."/>
            <person name="Benoit I."/>
            <person name="Brakhage A.A."/>
            <person name="Braus G.H."/>
            <person name="Fischer R."/>
            <person name="Frisvad J.C."/>
            <person name="Goldman G.H."/>
            <person name="Houbraken J."/>
            <person name="Oakley B."/>
            <person name="Pocsi I."/>
            <person name="Scazzocchio C."/>
            <person name="Seiboth B."/>
            <person name="vanKuyk P.A."/>
            <person name="Wortman J."/>
            <person name="Dyer P.S."/>
            <person name="Grigoriev I.V."/>
        </authorList>
    </citation>
    <scope>NUCLEOTIDE SEQUENCE [LARGE SCALE GENOMIC DNA]</scope>
    <source>
        <strain evidence="9">CBS 516.65</strain>
    </source>
</reference>
<dbReference type="InterPro" id="IPR007860">
    <property type="entry name" value="DNA_mmatch_repair_MutS_con_dom"/>
</dbReference>
<protein>
    <recommendedName>
        <fullName evidence="7">DNA mismatch repair proteins mutS family domain-containing protein</fullName>
    </recommendedName>
</protein>
<dbReference type="PANTHER" id="PTHR11361:SF21">
    <property type="entry name" value="MUTS PROTEIN HOMOLOG 4"/>
    <property type="match status" value="1"/>
</dbReference>
<evidence type="ECO:0000256" key="3">
    <source>
        <dbReference type="ARBA" id="ARBA00022840"/>
    </source>
</evidence>
<feature type="compositionally biased region" description="Polar residues" evidence="6">
    <location>
        <begin position="833"/>
        <end position="850"/>
    </location>
</feature>
<dbReference type="Pfam" id="PF05188">
    <property type="entry name" value="MutS_II"/>
    <property type="match status" value="1"/>
</dbReference>
<dbReference type="InterPro" id="IPR036678">
    <property type="entry name" value="MutS_con_dom_sf"/>
</dbReference>
<dbReference type="InterPro" id="IPR045076">
    <property type="entry name" value="MutS"/>
</dbReference>
<dbReference type="GO" id="GO:0007131">
    <property type="term" value="P:reciprocal meiotic recombination"/>
    <property type="evidence" value="ECO:0007669"/>
    <property type="project" value="TreeGrafter"/>
</dbReference>
<dbReference type="GO" id="GO:0006298">
    <property type="term" value="P:mismatch repair"/>
    <property type="evidence" value="ECO:0007669"/>
    <property type="project" value="InterPro"/>
</dbReference>
<evidence type="ECO:0000313" key="8">
    <source>
        <dbReference type="EMBL" id="OJJ86814.1"/>
    </source>
</evidence>
<evidence type="ECO:0000256" key="6">
    <source>
        <dbReference type="SAM" id="MobiDB-lite"/>
    </source>
</evidence>
<dbReference type="SUPFAM" id="SSF53150">
    <property type="entry name" value="DNA repair protein MutS, domain II"/>
    <property type="match status" value="1"/>
</dbReference>
<dbReference type="Gene3D" id="3.30.420.110">
    <property type="entry name" value="MutS, connector domain"/>
    <property type="match status" value="1"/>
</dbReference>
<evidence type="ECO:0000313" key="9">
    <source>
        <dbReference type="Proteomes" id="UP000184300"/>
    </source>
</evidence>
<dbReference type="SUPFAM" id="SSF52540">
    <property type="entry name" value="P-loop containing nucleoside triphosphate hydrolases"/>
    <property type="match status" value="1"/>
</dbReference>
<feature type="compositionally biased region" description="Acidic residues" evidence="6">
    <location>
        <begin position="819"/>
        <end position="828"/>
    </location>
</feature>
<evidence type="ECO:0000256" key="2">
    <source>
        <dbReference type="ARBA" id="ARBA00022741"/>
    </source>
</evidence>
<dbReference type="SUPFAM" id="SSF48334">
    <property type="entry name" value="DNA repair protein MutS, domain III"/>
    <property type="match status" value="1"/>
</dbReference>
<evidence type="ECO:0000256" key="1">
    <source>
        <dbReference type="ARBA" id="ARBA00006271"/>
    </source>
</evidence>
<dbReference type="AlphaFoldDB" id="A0A1L9VSE7"/>
<keyword evidence="2" id="KW-0547">Nucleotide-binding</keyword>
<dbReference type="GO" id="GO:0030983">
    <property type="term" value="F:mismatched DNA binding"/>
    <property type="evidence" value="ECO:0007669"/>
    <property type="project" value="InterPro"/>
</dbReference>
<dbReference type="SMART" id="SM00533">
    <property type="entry name" value="MUTSd"/>
    <property type="match status" value="1"/>
</dbReference>
<name>A0A1L9VSE7_ASPGL</name>
<dbReference type="Pfam" id="PF05192">
    <property type="entry name" value="MutS_III"/>
    <property type="match status" value="1"/>
</dbReference>
<accession>A0A1L9VSE7</accession>
<dbReference type="GO" id="GO:0005524">
    <property type="term" value="F:ATP binding"/>
    <property type="evidence" value="ECO:0007669"/>
    <property type="project" value="UniProtKB-KW"/>
</dbReference>
<dbReference type="InterPro" id="IPR036187">
    <property type="entry name" value="DNA_mismatch_repair_MutS_sf"/>
</dbReference>
<dbReference type="InterPro" id="IPR027417">
    <property type="entry name" value="P-loop_NTPase"/>
</dbReference>
<evidence type="ECO:0000259" key="7">
    <source>
        <dbReference type="PROSITE" id="PS00486"/>
    </source>
</evidence>
<dbReference type="GeneID" id="34456500"/>
<dbReference type="RefSeq" id="XP_022403503.1">
    <property type="nucleotide sequence ID" value="XM_022540239.1"/>
</dbReference>
<keyword evidence="3" id="KW-0067">ATP-binding</keyword>
<feature type="domain" description="DNA mismatch repair proteins mutS family" evidence="7">
    <location>
        <begin position="631"/>
        <end position="647"/>
    </location>
</feature>
<dbReference type="Gene3D" id="3.40.50.300">
    <property type="entry name" value="P-loop containing nucleotide triphosphate hydrolases"/>
    <property type="match status" value="1"/>
</dbReference>
<feature type="region of interest" description="Disordered" evidence="6">
    <location>
        <begin position="819"/>
        <end position="891"/>
    </location>
</feature>
<keyword evidence="4" id="KW-0238">DNA-binding</keyword>
<sequence>MSTSFSRASSFAPLTSRVSRVSTARTVRPATTATSVASQDIICAISESRGVSTSVGLAFVNLTTAEAVLCQICDSQTYVKTITKIGVFEPTEILFMNTCKDSKLFYIVQENLPDPTFTFIDRRYWSDKASHEYVNRLAFPEDAESIKVTLGGNYFAACCFAAVVKYVELELNRTFASRSLRIRFEPSQGSMTIDLSTICSLELIQNLQNAKSKDSLFGLMNETLTPMGARLLRANILQPSTERSKLLARYDAVEDLSTKEEMFLSVRQALKGFVDADKVLTSLILVPTKRTFQYVEQSVNNVIMLKTYVSSIKSIYKALSSAQSTLLLTIRELCAPAGHSSVEQLIEETLNEHVAYQTKPLDLRNQRIYCVRAGVNSLLDVARQAYKEANIDAANLVTQLAESSNLRLDLKYDSARQYYIAIPADEVDSLPDIFINVYRKKNRIECQTLDLVKLNQKIVDAHDEVINMSDRTIQELIQDVCSEISGLFRVSEAIAMLDILAAFAHLATFYDYIRPELTDVLAIKSSRHPIREKIHSNKFIPNDAYATQQSRFQIITGCNMSGKSTYIRSLALMTVMAQTGCYVPAEYASFPIVHQLFARVSTADDLEANVSTFAVEMREMAFILHNIKPRSMVIVDELGRGTSATDGLAIAIAIAEALVESKSLVWFVTHFRDLAVVMAERSGVVNLHLAAEISSDASKMTMLYKIAEGPVTNQFYGLTLAKLVDLPPDVLDVAQDVSEKLNEIAARRHGNSGALTIARKRNLILSLREQLYQARNGTLEGEALRKWLKKLHDDFLLRMASIDDELDVSSDTEQDDIIEEDYQDDDSQEGSQTATELTDDSSSTISTGQPDTHDTATEQTAPSLAGEGSILMASSQEIPETSPAPESLELV</sequence>
<dbReference type="InterPro" id="IPR000432">
    <property type="entry name" value="DNA_mismatch_repair_MutS_C"/>
</dbReference>
<dbReference type="STRING" id="1160497.A0A1L9VSE7"/>
<dbReference type="InterPro" id="IPR011184">
    <property type="entry name" value="DNA_mismatch_repair_Msh2"/>
</dbReference>
<keyword evidence="5" id="KW-0469">Meiosis</keyword>
<proteinExistence type="inferred from homology"/>
<dbReference type="PIRSF" id="PIRSF005813">
    <property type="entry name" value="MSH2"/>
    <property type="match status" value="1"/>
</dbReference>
<dbReference type="GO" id="GO:0140664">
    <property type="term" value="F:ATP-dependent DNA damage sensor activity"/>
    <property type="evidence" value="ECO:0007669"/>
    <property type="project" value="InterPro"/>
</dbReference>
<dbReference type="InterPro" id="IPR007696">
    <property type="entry name" value="DNA_mismatch_repair_MutS_core"/>
</dbReference>
<dbReference type="OrthoDB" id="276261at2759"/>
<dbReference type="Proteomes" id="UP000184300">
    <property type="component" value="Unassembled WGS sequence"/>
</dbReference>
<dbReference type="GO" id="GO:0005634">
    <property type="term" value="C:nucleus"/>
    <property type="evidence" value="ECO:0007669"/>
    <property type="project" value="TreeGrafter"/>
</dbReference>
<dbReference type="VEuPathDB" id="FungiDB:ASPGLDRAFT_121453"/>
<dbReference type="PANTHER" id="PTHR11361">
    <property type="entry name" value="DNA MISMATCH REPAIR PROTEIN MUTS FAMILY MEMBER"/>
    <property type="match status" value="1"/>
</dbReference>
<keyword evidence="9" id="KW-1185">Reference proteome</keyword>
<dbReference type="PROSITE" id="PS00486">
    <property type="entry name" value="DNA_MISMATCH_REPAIR_2"/>
    <property type="match status" value="1"/>
</dbReference>
<dbReference type="SMART" id="SM00534">
    <property type="entry name" value="MUTSac"/>
    <property type="match status" value="1"/>
</dbReference>